<dbReference type="Pfam" id="PF18895">
    <property type="entry name" value="T4SS_pilin"/>
    <property type="match status" value="1"/>
</dbReference>
<sequence>MLIKKIGKLRIITLLASFLVLAILVAPSLTLAVNSGPCHPENNNPPGTALSPEDLKNCLDCNGHPNPTPESLNECLNGNPIVRDLNKIVNFLSAGVGIVVIGMIILGGIQYMAAGDKVEAITSAKKRITNALIALLAFIFMFAFLQWLIPGGIFR</sequence>
<protein>
    <submittedName>
        <fullName evidence="2">Uncharacterized protein</fullName>
    </submittedName>
</protein>
<gene>
    <name evidence="2" type="ORF">CO059_02130</name>
</gene>
<name>A0A2M8EIV9_UNCKA</name>
<keyword evidence="1" id="KW-0472">Membrane</keyword>
<proteinExistence type="predicted"/>
<feature type="transmembrane region" description="Helical" evidence="1">
    <location>
        <begin position="88"/>
        <end position="109"/>
    </location>
</feature>
<dbReference type="InterPro" id="IPR043993">
    <property type="entry name" value="T4SS_pilin"/>
</dbReference>
<reference evidence="3" key="1">
    <citation type="submission" date="2017-09" db="EMBL/GenBank/DDBJ databases">
        <title>Depth-based differentiation of microbial function through sediment-hosted aquifers and enrichment of novel symbionts in the deep terrestrial subsurface.</title>
        <authorList>
            <person name="Probst A.J."/>
            <person name="Ladd B."/>
            <person name="Jarett J.K."/>
            <person name="Geller-Mcgrath D.E."/>
            <person name="Sieber C.M.K."/>
            <person name="Emerson J.B."/>
            <person name="Anantharaman K."/>
            <person name="Thomas B.C."/>
            <person name="Malmstrom R."/>
            <person name="Stieglmeier M."/>
            <person name="Klingl A."/>
            <person name="Woyke T."/>
            <person name="Ryan C.M."/>
            <person name="Banfield J.F."/>
        </authorList>
    </citation>
    <scope>NUCLEOTIDE SEQUENCE [LARGE SCALE GENOMIC DNA]</scope>
</reference>
<feature type="transmembrane region" description="Helical" evidence="1">
    <location>
        <begin position="130"/>
        <end position="149"/>
    </location>
</feature>
<organism evidence="2 3">
    <name type="scientific">candidate division WWE3 bacterium CG_4_9_14_0_2_um_filter_48_10</name>
    <dbReference type="NCBI Taxonomy" id="1975078"/>
    <lineage>
        <taxon>Bacteria</taxon>
        <taxon>Katanobacteria</taxon>
    </lineage>
</organism>
<evidence type="ECO:0000313" key="2">
    <source>
        <dbReference type="EMBL" id="PJC22639.1"/>
    </source>
</evidence>
<evidence type="ECO:0000313" key="3">
    <source>
        <dbReference type="Proteomes" id="UP000228781"/>
    </source>
</evidence>
<keyword evidence="1" id="KW-0812">Transmembrane</keyword>
<dbReference type="EMBL" id="PFSK01000029">
    <property type="protein sequence ID" value="PJC22639.1"/>
    <property type="molecule type" value="Genomic_DNA"/>
</dbReference>
<dbReference type="Proteomes" id="UP000228781">
    <property type="component" value="Unassembled WGS sequence"/>
</dbReference>
<comment type="caution">
    <text evidence="2">The sequence shown here is derived from an EMBL/GenBank/DDBJ whole genome shotgun (WGS) entry which is preliminary data.</text>
</comment>
<keyword evidence="1" id="KW-1133">Transmembrane helix</keyword>
<accession>A0A2M8EIV9</accession>
<dbReference type="AlphaFoldDB" id="A0A2M8EIV9"/>
<evidence type="ECO:0000256" key="1">
    <source>
        <dbReference type="SAM" id="Phobius"/>
    </source>
</evidence>